<reference evidence="1 2" key="2">
    <citation type="submission" date="2008-04" db="EMBL/GenBank/DDBJ databases">
        <authorList>
            <person name="Fulton L."/>
            <person name="Clifton S."/>
            <person name="Fulton B."/>
            <person name="Xu J."/>
            <person name="Minx P."/>
            <person name="Pepin K.H."/>
            <person name="Johnson M."/>
            <person name="Thiruvilangam P."/>
            <person name="Bhonagiri V."/>
            <person name="Nash W.E."/>
            <person name="Mardis E.R."/>
            <person name="Wilson R.K."/>
        </authorList>
    </citation>
    <scope>NUCLEOTIDE SEQUENCE [LARGE SCALE GENOMIC DNA]</scope>
    <source>
        <strain evidence="1 2">DSM 17393</strain>
    </source>
</reference>
<dbReference type="AlphaFoldDB" id="B3CDJ2"/>
<dbReference type="EMBL" id="ABJL02000008">
    <property type="protein sequence ID" value="EDV04838.1"/>
    <property type="molecule type" value="Genomic_DNA"/>
</dbReference>
<evidence type="ECO:0000313" key="2">
    <source>
        <dbReference type="Proteomes" id="UP000004596"/>
    </source>
</evidence>
<dbReference type="Proteomes" id="UP000004596">
    <property type="component" value="Unassembled WGS sequence"/>
</dbReference>
<gene>
    <name evidence="1" type="ORF">BACINT_03979</name>
</gene>
<evidence type="ECO:0000313" key="1">
    <source>
        <dbReference type="EMBL" id="EDV04838.1"/>
    </source>
</evidence>
<organism evidence="1 2">
    <name type="scientific">Bacteroides intestinalis DSM 17393</name>
    <dbReference type="NCBI Taxonomy" id="471870"/>
    <lineage>
        <taxon>Bacteria</taxon>
        <taxon>Pseudomonadati</taxon>
        <taxon>Bacteroidota</taxon>
        <taxon>Bacteroidia</taxon>
        <taxon>Bacteroidales</taxon>
        <taxon>Bacteroidaceae</taxon>
        <taxon>Bacteroides</taxon>
    </lineage>
</organism>
<dbReference type="eggNOG" id="ENOG5030W7X">
    <property type="taxonomic scope" value="Bacteria"/>
</dbReference>
<accession>B3CDJ2</accession>
<proteinExistence type="predicted"/>
<dbReference type="STRING" id="471870.BACINT_03979"/>
<name>B3CDJ2_9BACE</name>
<protein>
    <submittedName>
        <fullName evidence="1">Uncharacterized protein</fullName>
    </submittedName>
</protein>
<reference evidence="1 2" key="1">
    <citation type="submission" date="2008-04" db="EMBL/GenBank/DDBJ databases">
        <title>Draft genome sequence of Bacteroides intestinalis (DSM 17393).</title>
        <authorList>
            <person name="Sudarsanam P."/>
            <person name="Ley R."/>
            <person name="Guruge J."/>
            <person name="Turnbaugh P.J."/>
            <person name="Mahowald M."/>
            <person name="Liep D."/>
            <person name="Gordon J."/>
        </authorList>
    </citation>
    <scope>NUCLEOTIDE SEQUENCE [LARGE SCALE GENOMIC DNA]</scope>
    <source>
        <strain evidence="1 2">DSM 17393</strain>
    </source>
</reference>
<comment type="caution">
    <text evidence="1">The sequence shown here is derived from an EMBL/GenBank/DDBJ whole genome shotgun (WGS) entry which is preliminary data.</text>
</comment>
<sequence>MNMKWNNKCQYTPASLREKSYEELYTLCLSAYTEGRTDERNKSLEAYRLRCSCLFGNKCMDSSLSVGVRKRICDGNCHYIKKYMSELDKLEE</sequence>